<evidence type="ECO:0000313" key="2">
    <source>
        <dbReference type="Proteomes" id="UP000547879"/>
    </source>
</evidence>
<name>A0A7W9YBK4_9HYPH</name>
<organism evidence="1 2">
    <name type="scientific">Rhizobium wenxiniae</name>
    <dbReference type="NCBI Taxonomy" id="1737357"/>
    <lineage>
        <taxon>Bacteria</taxon>
        <taxon>Pseudomonadati</taxon>
        <taxon>Pseudomonadota</taxon>
        <taxon>Alphaproteobacteria</taxon>
        <taxon>Hyphomicrobiales</taxon>
        <taxon>Rhizobiaceae</taxon>
        <taxon>Rhizobium/Agrobacterium group</taxon>
        <taxon>Rhizobium</taxon>
    </lineage>
</organism>
<keyword evidence="2" id="KW-1185">Reference proteome</keyword>
<proteinExistence type="predicted"/>
<sequence>MSKTDWRKGPFDVELYPEGERYIVRLRKGYIIEKMRFINRRCASDYVKALKKRSLVRKELRLDC</sequence>
<dbReference type="EMBL" id="JACHEG010000010">
    <property type="protein sequence ID" value="MBB6165601.1"/>
    <property type="molecule type" value="Genomic_DNA"/>
</dbReference>
<reference evidence="1 2" key="1">
    <citation type="submission" date="2020-08" db="EMBL/GenBank/DDBJ databases">
        <title>Genomic Encyclopedia of Type Strains, Phase IV (KMG-IV): sequencing the most valuable type-strain genomes for metagenomic binning, comparative biology and taxonomic classification.</title>
        <authorList>
            <person name="Goeker M."/>
        </authorList>
    </citation>
    <scope>NUCLEOTIDE SEQUENCE [LARGE SCALE GENOMIC DNA]</scope>
    <source>
        <strain evidence="1 2">DSM 100734</strain>
    </source>
</reference>
<evidence type="ECO:0000313" key="1">
    <source>
        <dbReference type="EMBL" id="MBB6165601.1"/>
    </source>
</evidence>
<dbReference type="RefSeq" id="WP_183997000.1">
    <property type="nucleotide sequence ID" value="NZ_BMHW01000011.1"/>
</dbReference>
<protein>
    <submittedName>
        <fullName evidence="1">Uncharacterized protein</fullName>
    </submittedName>
</protein>
<gene>
    <name evidence="1" type="ORF">HNQ72_005449</name>
</gene>
<comment type="caution">
    <text evidence="1">The sequence shown here is derived from an EMBL/GenBank/DDBJ whole genome shotgun (WGS) entry which is preliminary data.</text>
</comment>
<accession>A0A7W9YBK4</accession>
<dbReference type="Proteomes" id="UP000547879">
    <property type="component" value="Unassembled WGS sequence"/>
</dbReference>
<dbReference type="AlphaFoldDB" id="A0A7W9YBK4"/>